<feature type="region of interest" description="Disordered" evidence="4">
    <location>
        <begin position="1"/>
        <end position="23"/>
    </location>
</feature>
<dbReference type="GO" id="GO:0030015">
    <property type="term" value="C:CCR4-NOT core complex"/>
    <property type="evidence" value="ECO:0007669"/>
    <property type="project" value="InterPro"/>
</dbReference>
<dbReference type="GeneID" id="15804811"/>
<reference evidence="6 7" key="1">
    <citation type="journal article" date="2012" name="BMC Genomics">
        <title>Comparative genomic analysis and phylogenetic position of Theileria equi.</title>
        <authorList>
            <person name="Kappmeyer L.S."/>
            <person name="Thiagarajan M."/>
            <person name="Herndon D.R."/>
            <person name="Ramsay J.D."/>
            <person name="Caler E."/>
            <person name="Djikeng A."/>
            <person name="Gillespie J.J."/>
            <person name="Lau A.O."/>
            <person name="Roalson E.H."/>
            <person name="Silva J.C."/>
            <person name="Silva M.G."/>
            <person name="Suarez C.E."/>
            <person name="Ueti M.W."/>
            <person name="Nene V.M."/>
            <person name="Mealey R.H."/>
            <person name="Knowles D.P."/>
            <person name="Brayton K.A."/>
        </authorList>
    </citation>
    <scope>NUCLEOTIDE SEQUENCE [LARGE SCALE GENOMIC DNA]</scope>
    <source>
        <strain evidence="6 7">WA</strain>
    </source>
</reference>
<dbReference type="InterPro" id="IPR007282">
    <property type="entry name" value="NOT2/3/5_C"/>
</dbReference>
<keyword evidence="3" id="KW-0804">Transcription</keyword>
<dbReference type="InterPro" id="IPR040168">
    <property type="entry name" value="Not2/3/5"/>
</dbReference>
<organism evidence="6 7">
    <name type="scientific">Theileria equi strain WA</name>
    <dbReference type="NCBI Taxonomy" id="1537102"/>
    <lineage>
        <taxon>Eukaryota</taxon>
        <taxon>Sar</taxon>
        <taxon>Alveolata</taxon>
        <taxon>Apicomplexa</taxon>
        <taxon>Aconoidasida</taxon>
        <taxon>Piroplasmida</taxon>
        <taxon>Theileriidae</taxon>
        <taxon>Theileria</taxon>
    </lineage>
</organism>
<evidence type="ECO:0000313" key="7">
    <source>
        <dbReference type="Proteomes" id="UP000031512"/>
    </source>
</evidence>
<dbReference type="eggNOG" id="KOG2151">
    <property type="taxonomic scope" value="Eukaryota"/>
</dbReference>
<feature type="domain" description="NOT2/NOT3/NOT5 C-terminal" evidence="5">
    <location>
        <begin position="129"/>
        <end position="204"/>
    </location>
</feature>
<evidence type="ECO:0000259" key="5">
    <source>
        <dbReference type="Pfam" id="PF04153"/>
    </source>
</evidence>
<dbReference type="GO" id="GO:0006355">
    <property type="term" value="P:regulation of DNA-templated transcription"/>
    <property type="evidence" value="ECO:0007669"/>
    <property type="project" value="InterPro"/>
</dbReference>
<dbReference type="OrthoDB" id="25391at2759"/>
<feature type="compositionally biased region" description="Basic and acidic residues" evidence="4">
    <location>
        <begin position="12"/>
        <end position="23"/>
    </location>
</feature>
<dbReference type="RefSeq" id="XP_004831178.1">
    <property type="nucleotide sequence ID" value="XM_004831121.1"/>
</dbReference>
<sequence>MAVDSTFQYKQNDGKPDLDASKNEISEVSVSLDRLKVTDPAEVLKTVKIDTSKPVDKPRSDKVSDEILYGIEGIFDALKQYDGKSPFLPTGKLDVEGLKKKLLDDNLFSSYKISESIFYDSPSANNYDKIVSPRNIQYSKFSLETCFYIFYNMPRDTFQVSAATELLKRKWLYSKAHKLWFKSTQSEDKVVWTCFDPSSWTQKTLETIGEVEKTLLSQEEMEQLIESTS</sequence>
<proteinExistence type="inferred from homology"/>
<name>L0B0X7_THEEQ</name>
<dbReference type="VEuPathDB" id="PiroplasmaDB:BEWA_009250"/>
<dbReference type="PANTHER" id="PTHR23326">
    <property type="entry name" value="CCR4 NOT-RELATED"/>
    <property type="match status" value="1"/>
</dbReference>
<dbReference type="Proteomes" id="UP000031512">
    <property type="component" value="Chromosome 3"/>
</dbReference>
<evidence type="ECO:0000256" key="1">
    <source>
        <dbReference type="ARBA" id="ARBA00007682"/>
    </source>
</evidence>
<dbReference type="InterPro" id="IPR038635">
    <property type="entry name" value="CCR4-NOT_su2/3/5_C_sf"/>
</dbReference>
<comment type="similarity">
    <text evidence="1">Belongs to the CNOT2/3/5 family.</text>
</comment>
<evidence type="ECO:0000256" key="2">
    <source>
        <dbReference type="ARBA" id="ARBA00023015"/>
    </source>
</evidence>
<dbReference type="STRING" id="1537102.L0B0X7"/>
<evidence type="ECO:0000313" key="6">
    <source>
        <dbReference type="EMBL" id="AFZ81512.1"/>
    </source>
</evidence>
<dbReference type="Gene3D" id="2.30.30.1020">
    <property type="entry name" value="CCR4-NOT complex subunit 2/3/5, C-terminal domain"/>
    <property type="match status" value="1"/>
</dbReference>
<keyword evidence="7" id="KW-1185">Reference proteome</keyword>
<dbReference type="AlphaFoldDB" id="L0B0X7"/>
<dbReference type="EMBL" id="CP001670">
    <property type="protein sequence ID" value="AFZ81512.1"/>
    <property type="molecule type" value="Genomic_DNA"/>
</dbReference>
<accession>L0B0X7</accession>
<evidence type="ECO:0000256" key="4">
    <source>
        <dbReference type="SAM" id="MobiDB-lite"/>
    </source>
</evidence>
<evidence type="ECO:0000256" key="3">
    <source>
        <dbReference type="ARBA" id="ARBA00023163"/>
    </source>
</evidence>
<dbReference type="KEGG" id="beq:BEWA_009250"/>
<gene>
    <name evidence="6" type="ORF">BEWA_009250</name>
</gene>
<feature type="compositionally biased region" description="Polar residues" evidence="4">
    <location>
        <begin position="1"/>
        <end position="11"/>
    </location>
</feature>
<protein>
    <recommendedName>
        <fullName evidence="5">NOT2/NOT3/NOT5 C-terminal domain-containing protein</fullName>
    </recommendedName>
</protein>
<keyword evidence="2" id="KW-0805">Transcription regulation</keyword>
<dbReference type="Pfam" id="PF04153">
    <property type="entry name" value="NOT2_3_5_C"/>
    <property type="match status" value="1"/>
</dbReference>